<keyword evidence="5" id="KW-0552">Olfaction</keyword>
<evidence type="ECO:0000256" key="5">
    <source>
        <dbReference type="ARBA" id="ARBA00022725"/>
    </source>
</evidence>
<dbReference type="InterPro" id="IPR004117">
    <property type="entry name" value="7tm6_olfct_rcpt"/>
</dbReference>
<evidence type="ECO:0000256" key="8">
    <source>
        <dbReference type="ARBA" id="ARBA00023170"/>
    </source>
</evidence>
<keyword evidence="12" id="KW-1185">Reference proteome</keyword>
<evidence type="ECO:0008006" key="13">
    <source>
        <dbReference type="Google" id="ProtNLM"/>
    </source>
</evidence>
<dbReference type="Pfam" id="PF02949">
    <property type="entry name" value="7tm_6"/>
    <property type="match status" value="1"/>
</dbReference>
<proteinExistence type="predicted"/>
<dbReference type="PANTHER" id="PTHR21137:SF35">
    <property type="entry name" value="ODORANT RECEPTOR 19A-RELATED"/>
    <property type="match status" value="1"/>
</dbReference>
<name>A0ABN8AYY2_CHISP</name>
<keyword evidence="3" id="KW-0716">Sensory transduction</keyword>
<evidence type="ECO:0000256" key="7">
    <source>
        <dbReference type="ARBA" id="ARBA00023136"/>
    </source>
</evidence>
<keyword evidence="6 10" id="KW-1133">Transmembrane helix</keyword>
<dbReference type="Proteomes" id="UP001153292">
    <property type="component" value="Chromosome 15"/>
</dbReference>
<evidence type="ECO:0000256" key="10">
    <source>
        <dbReference type="SAM" id="Phobius"/>
    </source>
</evidence>
<accession>A0ABN8AYY2</accession>
<keyword evidence="8" id="KW-0675">Receptor</keyword>
<protein>
    <recommendedName>
        <fullName evidence="13">Odorant receptor</fullName>
    </recommendedName>
</protein>
<keyword evidence="4 10" id="KW-0812">Transmembrane</keyword>
<evidence type="ECO:0000256" key="4">
    <source>
        <dbReference type="ARBA" id="ARBA00022692"/>
    </source>
</evidence>
<keyword evidence="7 10" id="KW-0472">Membrane</keyword>
<keyword evidence="9" id="KW-0807">Transducer</keyword>
<sequence>MDAPISLSRFLRQPREEKGRGVESPMQLRYMMIVRSLMHYLDTWPYAVFEENVSPYPFRGRKFLFVYWMLTLYVCIWFVKTNIGVDASSLSKYGSITVVVMCQLIQMSAVVELVTSKSEEVMNAVYSVPWERMSASNRNMVALFLFNAQNPMQLKAMGMVPVGLQTMAGILKTSLSYFMLLRSFAD</sequence>
<organism evidence="11 12">
    <name type="scientific">Chilo suppressalis</name>
    <name type="common">Asiatic rice borer moth</name>
    <dbReference type="NCBI Taxonomy" id="168631"/>
    <lineage>
        <taxon>Eukaryota</taxon>
        <taxon>Metazoa</taxon>
        <taxon>Ecdysozoa</taxon>
        <taxon>Arthropoda</taxon>
        <taxon>Hexapoda</taxon>
        <taxon>Insecta</taxon>
        <taxon>Pterygota</taxon>
        <taxon>Neoptera</taxon>
        <taxon>Endopterygota</taxon>
        <taxon>Lepidoptera</taxon>
        <taxon>Glossata</taxon>
        <taxon>Ditrysia</taxon>
        <taxon>Pyraloidea</taxon>
        <taxon>Crambidae</taxon>
        <taxon>Crambinae</taxon>
        <taxon>Chilo</taxon>
    </lineage>
</organism>
<keyword evidence="2" id="KW-1003">Cell membrane</keyword>
<evidence type="ECO:0000256" key="1">
    <source>
        <dbReference type="ARBA" id="ARBA00004651"/>
    </source>
</evidence>
<gene>
    <name evidence="11" type="ORF">CHILSU_LOCUS3141</name>
</gene>
<dbReference type="EMBL" id="OU963908">
    <property type="protein sequence ID" value="CAH0399963.1"/>
    <property type="molecule type" value="Genomic_DNA"/>
</dbReference>
<evidence type="ECO:0000256" key="2">
    <source>
        <dbReference type="ARBA" id="ARBA00022475"/>
    </source>
</evidence>
<evidence type="ECO:0000256" key="3">
    <source>
        <dbReference type="ARBA" id="ARBA00022606"/>
    </source>
</evidence>
<feature type="transmembrane region" description="Helical" evidence="10">
    <location>
        <begin position="63"/>
        <end position="81"/>
    </location>
</feature>
<reference evidence="11" key="1">
    <citation type="submission" date="2021-12" db="EMBL/GenBank/DDBJ databases">
        <authorList>
            <person name="King R."/>
        </authorList>
    </citation>
    <scope>NUCLEOTIDE SEQUENCE</scope>
</reference>
<evidence type="ECO:0000313" key="11">
    <source>
        <dbReference type="EMBL" id="CAH0399963.1"/>
    </source>
</evidence>
<comment type="subcellular location">
    <subcellularLocation>
        <location evidence="1">Cell membrane</location>
        <topology evidence="1">Multi-pass membrane protein</topology>
    </subcellularLocation>
</comment>
<dbReference type="PANTHER" id="PTHR21137">
    <property type="entry name" value="ODORANT RECEPTOR"/>
    <property type="match status" value="1"/>
</dbReference>
<evidence type="ECO:0000256" key="6">
    <source>
        <dbReference type="ARBA" id="ARBA00022989"/>
    </source>
</evidence>
<evidence type="ECO:0000256" key="9">
    <source>
        <dbReference type="ARBA" id="ARBA00023224"/>
    </source>
</evidence>
<evidence type="ECO:0000313" key="12">
    <source>
        <dbReference type="Proteomes" id="UP001153292"/>
    </source>
</evidence>